<organism evidence="1 2">
    <name type="scientific">Shewanella psychrophila</name>
    <dbReference type="NCBI Taxonomy" id="225848"/>
    <lineage>
        <taxon>Bacteria</taxon>
        <taxon>Pseudomonadati</taxon>
        <taxon>Pseudomonadota</taxon>
        <taxon>Gammaproteobacteria</taxon>
        <taxon>Alteromonadales</taxon>
        <taxon>Shewanellaceae</taxon>
        <taxon>Shewanella</taxon>
    </lineage>
</organism>
<dbReference type="AlphaFoldDB" id="A0A1S6HSP7"/>
<sequence>MADYPSHFPPPLASDYKLVRAPRIRMSKMVSGYQRARTLYACTPTQFSVSFFMPRLMAIEFEQWIDANASRGEFNVYPLRLVKGLVKLSGRFIVNPTDTVKSDGRFWTFTGVLEVRDRTKEIT</sequence>
<proteinExistence type="predicted"/>
<accession>A0A1S6HSP7</accession>
<keyword evidence="2" id="KW-1185">Reference proteome</keyword>
<dbReference type="RefSeq" id="WP_077753587.1">
    <property type="nucleotide sequence ID" value="NZ_CP014782.1"/>
</dbReference>
<dbReference type="STRING" id="225848.Sps_03443"/>
<gene>
    <name evidence="1" type="ORF">Sps_03443</name>
</gene>
<protein>
    <submittedName>
        <fullName evidence="1">Uncharacterized protein</fullName>
    </submittedName>
</protein>
<dbReference type="Proteomes" id="UP000189545">
    <property type="component" value="Chromosome"/>
</dbReference>
<name>A0A1S6HSP7_9GAMM</name>
<evidence type="ECO:0000313" key="1">
    <source>
        <dbReference type="EMBL" id="AQS38570.1"/>
    </source>
</evidence>
<reference evidence="1 2" key="1">
    <citation type="submission" date="2016-03" db="EMBL/GenBank/DDBJ databases">
        <title>Complete genome sequence of Shewanella psychrophila WP2, a deep sea bacterium isolated from west Pacific sediment.</title>
        <authorList>
            <person name="Xu G."/>
            <person name="Jian H."/>
        </authorList>
    </citation>
    <scope>NUCLEOTIDE SEQUENCE [LARGE SCALE GENOMIC DNA]</scope>
    <source>
        <strain evidence="1 2">WP2</strain>
    </source>
</reference>
<dbReference type="EMBL" id="CP014782">
    <property type="protein sequence ID" value="AQS38570.1"/>
    <property type="molecule type" value="Genomic_DNA"/>
</dbReference>
<dbReference type="OrthoDB" id="363206at2"/>
<dbReference type="KEGG" id="spsw:Sps_03443"/>
<evidence type="ECO:0000313" key="2">
    <source>
        <dbReference type="Proteomes" id="UP000189545"/>
    </source>
</evidence>